<name>A0A5J5BD11_9ASTE</name>
<dbReference type="OrthoDB" id="754229at2759"/>
<evidence type="ECO:0000313" key="2">
    <source>
        <dbReference type="Proteomes" id="UP000325577"/>
    </source>
</evidence>
<dbReference type="Proteomes" id="UP000325577">
    <property type="component" value="Linkage Group LG13"/>
</dbReference>
<organism evidence="1 2">
    <name type="scientific">Nyssa sinensis</name>
    <dbReference type="NCBI Taxonomy" id="561372"/>
    <lineage>
        <taxon>Eukaryota</taxon>
        <taxon>Viridiplantae</taxon>
        <taxon>Streptophyta</taxon>
        <taxon>Embryophyta</taxon>
        <taxon>Tracheophyta</taxon>
        <taxon>Spermatophyta</taxon>
        <taxon>Magnoliopsida</taxon>
        <taxon>eudicotyledons</taxon>
        <taxon>Gunneridae</taxon>
        <taxon>Pentapetalae</taxon>
        <taxon>asterids</taxon>
        <taxon>Cornales</taxon>
        <taxon>Nyssaceae</taxon>
        <taxon>Nyssa</taxon>
    </lineage>
</organism>
<dbReference type="AlphaFoldDB" id="A0A5J5BD11"/>
<dbReference type="GO" id="GO:0009910">
    <property type="term" value="P:negative regulation of flower development"/>
    <property type="evidence" value="ECO:0007669"/>
    <property type="project" value="InterPro"/>
</dbReference>
<evidence type="ECO:0000313" key="1">
    <source>
        <dbReference type="EMBL" id="KAA8540396.1"/>
    </source>
</evidence>
<dbReference type="GO" id="GO:0048367">
    <property type="term" value="P:shoot system development"/>
    <property type="evidence" value="ECO:0007669"/>
    <property type="project" value="InterPro"/>
</dbReference>
<dbReference type="InterPro" id="IPR034583">
    <property type="entry name" value="EMF1"/>
</dbReference>
<dbReference type="PANTHER" id="PTHR35504:SF1">
    <property type="entry name" value="PROTEIN EMBRYONIC FLOWER 1"/>
    <property type="match status" value="1"/>
</dbReference>
<dbReference type="GO" id="GO:0045892">
    <property type="term" value="P:negative regulation of DNA-templated transcription"/>
    <property type="evidence" value="ECO:0007669"/>
    <property type="project" value="InterPro"/>
</dbReference>
<dbReference type="EMBL" id="CM018036">
    <property type="protein sequence ID" value="KAA8540396.1"/>
    <property type="molecule type" value="Genomic_DNA"/>
</dbReference>
<keyword evidence="2" id="KW-1185">Reference proteome</keyword>
<dbReference type="PANTHER" id="PTHR35504">
    <property type="entry name" value="PROTEIN EMBRYONIC FLOWER 1"/>
    <property type="match status" value="1"/>
</dbReference>
<protein>
    <submittedName>
        <fullName evidence="1">Uncharacterized protein</fullName>
    </submittedName>
</protein>
<proteinExistence type="predicted"/>
<reference evidence="1 2" key="1">
    <citation type="submission" date="2019-09" db="EMBL/GenBank/DDBJ databases">
        <title>A chromosome-level genome assembly of the Chinese tupelo Nyssa sinensis.</title>
        <authorList>
            <person name="Yang X."/>
            <person name="Kang M."/>
            <person name="Yang Y."/>
            <person name="Xiong H."/>
            <person name="Wang M."/>
            <person name="Zhang Z."/>
            <person name="Wang Z."/>
            <person name="Wu H."/>
            <person name="Ma T."/>
            <person name="Liu J."/>
            <person name="Xi Z."/>
        </authorList>
    </citation>
    <scope>NUCLEOTIDE SEQUENCE [LARGE SCALE GENOMIC DNA]</scope>
    <source>
        <strain evidence="1">J267</strain>
        <tissue evidence="1">Leaf</tissue>
    </source>
</reference>
<gene>
    <name evidence="1" type="ORF">F0562_024685</name>
</gene>
<sequence>MRCLKSEFGNVRISQKDDENNFVDSVIACSKSVNDAFSGVDLCSGFKRKSSDSKIDGKVIQKRKKNKKPWFEDGHFYSKPCRESLSKEPLLMSRDLESKGTAAGTLQLKMAHCASTERGFNHVLKCTLAEHEHDKKSTFCMIGSNILEDGKNPLITLQKGMQREDLILKSDAEPSQMGVAISPFSSALDTVSEIGMHPGAYFNKPTNREAFVSDMHTTMVLVEDQSSSQMYHDVKCRRTGIETLPSKAALDTIFGRGLHTSLNCCMDTQKNGTKSTFLNNTSEVPLVESGIASFMPHHKAQHKGHPTSKNVEIKSTEAASTSLACLDAFSGRVGHCGSKSKKVPFRQANTSMKQNYLCQVQGGASPIGPKDFSLIWNHANHMDVQGHSEIIKNQCRERAKKLSSLEFREDEILKNLQEKNPQMQKSQSINAEHGISPTGRSVPVGPVGEGLINYASHLNKSSKSMSSGINLLEESCDTKGIFAGSISQGNCSHGSQVTGAGSSWNFDIRSCRWNGDNLGHACPITCLQCLKASRKGQIVSCPMQYREAHNVCFPDVANGPFEIDCSRKFATLSQRHCRNIDSETFKKTNAESPCACTQKKIGNCQKLVGPLDLYKNESMPAMQLLRLVDAGIHTRISANVDENMEFAKQPSFPFNNHFRELSPLNDEIFKMRDTCKESFPAHSGKNHTIGKSWGQIPSGPISNTVAFSVQRGDSHTKIREIAGQVSEKMMSQTVKSQKKMKMKSSSSPIQPIDYKLCGSASGSGSLSKNQGSLTINGLQKGLHSIPKSMVSPLKSQLIVDPVINVEVNKKVGTVWPVKGSYRTEICSVSRNPADFSIPEAGNEFMRGGGNLKCRKVISKRGRPRLRMMKLMALKEPAQK</sequence>
<accession>A0A5J5BD11</accession>